<dbReference type="Proteomes" id="UP000268016">
    <property type="component" value="Unassembled WGS sequence"/>
</dbReference>
<dbReference type="RefSeq" id="WP_123643267.1">
    <property type="nucleotide sequence ID" value="NZ_ML119088.1"/>
</dbReference>
<reference evidence="1 2" key="1">
    <citation type="submission" date="2018-10" db="EMBL/GenBank/DDBJ databases">
        <title>Histidinibacterium lentulum gen. nov., sp. nov., a marine bacterium from the culture broth of Picochlorum sp. 122.</title>
        <authorList>
            <person name="Wang G."/>
        </authorList>
    </citation>
    <scope>NUCLEOTIDE SEQUENCE [LARGE SCALE GENOMIC DNA]</scope>
    <source>
        <strain evidence="1 2">B17</strain>
    </source>
</reference>
<dbReference type="NCBIfam" id="TIGR04267">
    <property type="entry name" value="mod_HExxH"/>
    <property type="match status" value="1"/>
</dbReference>
<sequence>MTDSDLLVFAPSGARATRLDDRMHDELASSLGHVAEAAAELPDLCGPLKRAVHRIEAGDRLPPEAFGAYYELVERATTGDIDRAAEIAEVIAAIDRRPAGMPVLARGSEEAARIDHCFDTRMGDGAGSFAPITEEMRAEFAGRLTRGLDLLERGTPDLHAEIRQLVRVVLLAQAPEGATMQFDGASHYQFWGLLLLNPTFHKTPVAVAEVLAHEAGHSLLFGLTIHEPLTLNPDEERFKSPLRADPRPMDGIYHATFVSARMAWAMERLAASGVLTPEERIAAEEAAAADRRNFAAGDAVIRESGQLSETGLRIIENARAFMAEPAIL</sequence>
<dbReference type="EMBL" id="RDRB01000008">
    <property type="protein sequence ID" value="ROT99083.1"/>
    <property type="molecule type" value="Genomic_DNA"/>
</dbReference>
<evidence type="ECO:0000313" key="1">
    <source>
        <dbReference type="EMBL" id="ROT99083.1"/>
    </source>
</evidence>
<evidence type="ECO:0000313" key="2">
    <source>
        <dbReference type="Proteomes" id="UP000268016"/>
    </source>
</evidence>
<dbReference type="AlphaFoldDB" id="A0A3N2QV27"/>
<gene>
    <name evidence="1" type="ORF">EAT49_15835</name>
</gene>
<dbReference type="InterPro" id="IPR026337">
    <property type="entry name" value="AKG_HExxH"/>
</dbReference>
<name>A0A3N2QV27_9RHOB</name>
<organism evidence="1 2">
    <name type="scientific">Histidinibacterium lentulum</name>
    <dbReference type="NCBI Taxonomy" id="2480588"/>
    <lineage>
        <taxon>Bacteria</taxon>
        <taxon>Pseudomonadati</taxon>
        <taxon>Pseudomonadota</taxon>
        <taxon>Alphaproteobacteria</taxon>
        <taxon>Rhodobacterales</taxon>
        <taxon>Paracoccaceae</taxon>
        <taxon>Histidinibacterium</taxon>
    </lineage>
</organism>
<dbReference type="OrthoDB" id="9769264at2"/>
<protein>
    <submittedName>
        <fullName evidence="1">HEXXH motif domain-containing protein</fullName>
    </submittedName>
</protein>
<accession>A0A3N2QV27</accession>
<proteinExistence type="predicted"/>
<comment type="caution">
    <text evidence="1">The sequence shown here is derived from an EMBL/GenBank/DDBJ whole genome shotgun (WGS) entry which is preliminary data.</text>
</comment>
<keyword evidence="2" id="KW-1185">Reference proteome</keyword>